<dbReference type="Gene3D" id="2.60.40.10">
    <property type="entry name" value="Immunoglobulins"/>
    <property type="match status" value="1"/>
</dbReference>
<organism evidence="3 4">
    <name type="scientific">Hymenobacter polaris</name>
    <dbReference type="NCBI Taxonomy" id="2682546"/>
    <lineage>
        <taxon>Bacteria</taxon>
        <taxon>Pseudomonadati</taxon>
        <taxon>Bacteroidota</taxon>
        <taxon>Cytophagia</taxon>
        <taxon>Cytophagales</taxon>
        <taxon>Hymenobacteraceae</taxon>
        <taxon>Hymenobacter</taxon>
    </lineage>
</organism>
<feature type="domain" description="PKD" evidence="2">
    <location>
        <begin position="1222"/>
        <end position="1259"/>
    </location>
</feature>
<dbReference type="InterPro" id="IPR057708">
    <property type="entry name" value="DUF7948"/>
</dbReference>
<dbReference type="InterPro" id="IPR013783">
    <property type="entry name" value="Ig-like_fold"/>
</dbReference>
<evidence type="ECO:0000313" key="4">
    <source>
        <dbReference type="Proteomes" id="UP000559626"/>
    </source>
</evidence>
<feature type="signal peptide" evidence="1">
    <location>
        <begin position="1"/>
        <end position="20"/>
    </location>
</feature>
<evidence type="ECO:0000313" key="3">
    <source>
        <dbReference type="EMBL" id="NML66618.1"/>
    </source>
</evidence>
<protein>
    <recommendedName>
        <fullName evidence="2">PKD domain-containing protein</fullName>
    </recommendedName>
</protein>
<gene>
    <name evidence="3" type="ORF">HHL22_15530</name>
</gene>
<dbReference type="PROSITE" id="PS50093">
    <property type="entry name" value="PKD"/>
    <property type="match status" value="1"/>
</dbReference>
<dbReference type="PANTHER" id="PTHR35580">
    <property type="entry name" value="CELL SURFACE GLYCOPROTEIN (S-LAYER PROTEIN)-LIKE PROTEIN"/>
    <property type="match status" value="1"/>
</dbReference>
<dbReference type="Proteomes" id="UP000559626">
    <property type="component" value="Unassembled WGS sequence"/>
</dbReference>
<evidence type="ECO:0000256" key="1">
    <source>
        <dbReference type="SAM" id="SignalP"/>
    </source>
</evidence>
<dbReference type="RefSeq" id="WP_169532251.1">
    <property type="nucleotide sequence ID" value="NZ_JABBGH010000002.1"/>
</dbReference>
<feature type="chain" id="PRO_5031207352" description="PKD domain-containing protein" evidence="1">
    <location>
        <begin position="21"/>
        <end position="1359"/>
    </location>
</feature>
<dbReference type="Pfam" id="PF13585">
    <property type="entry name" value="CHU_C"/>
    <property type="match status" value="1"/>
</dbReference>
<dbReference type="PANTHER" id="PTHR35580:SF1">
    <property type="entry name" value="PHYTASE-LIKE DOMAIN-CONTAINING PROTEIN"/>
    <property type="match status" value="1"/>
</dbReference>
<dbReference type="CDD" id="cd00146">
    <property type="entry name" value="PKD"/>
    <property type="match status" value="1"/>
</dbReference>
<evidence type="ECO:0000259" key="2">
    <source>
        <dbReference type="PROSITE" id="PS50093"/>
    </source>
</evidence>
<accession>A0A7Y0AFW7</accession>
<keyword evidence="4" id="KW-1185">Reference proteome</keyword>
<dbReference type="InterPro" id="IPR052918">
    <property type="entry name" value="Motility_Chemotaxis_Reg"/>
</dbReference>
<dbReference type="Pfam" id="PF25778">
    <property type="entry name" value="DUF7948"/>
    <property type="match status" value="1"/>
</dbReference>
<comment type="caution">
    <text evidence="3">The sequence shown here is derived from an EMBL/GenBank/DDBJ whole genome shotgun (WGS) entry which is preliminary data.</text>
</comment>
<dbReference type="EMBL" id="JABBGH010000002">
    <property type="protein sequence ID" value="NML66618.1"/>
    <property type="molecule type" value="Genomic_DNA"/>
</dbReference>
<reference evidence="3 4" key="1">
    <citation type="submission" date="2020-04" db="EMBL/GenBank/DDBJ databases">
        <title>Hymenobacter polaris sp. nov., isolated from Arctic soil.</title>
        <authorList>
            <person name="Dahal R.H."/>
        </authorList>
    </citation>
    <scope>NUCLEOTIDE SEQUENCE [LARGE SCALE GENOMIC DNA]</scope>
    <source>
        <strain evidence="3 4">RP-2-7</strain>
    </source>
</reference>
<proteinExistence type="predicted"/>
<dbReference type="InterPro" id="IPR000601">
    <property type="entry name" value="PKD_dom"/>
</dbReference>
<dbReference type="SUPFAM" id="SSF49299">
    <property type="entry name" value="PKD domain"/>
    <property type="match status" value="1"/>
</dbReference>
<sequence>MKQFLYCFYLFLALAATGHAQPHLATPPPDDQSLEFIQNQGQWPAGVRYGAAVPGGHLYLEGSALRYVLMQPLPHPHDHDAPAGARGSGEALRGHQLWVRFEGARASAPLQPAQATSGTHNYLSGNDPAHWAPAAAGYRQVSYQQPWPGIDVRLYENATQHLEYDLELAAGADPGQVRLRYEGATSLSVSADGQLHVGTTVGDLTELHPQAYQLDLASGARQPVACAYRLDPEESIVSFELGAYDHARPLVIDPTVIFSTYSGALGSNWGFTATYDNAGNMYSGGIVLNDGFALPSFPTSGGAFQTTFGGVIDIALIKYNPAVNGAASRVWATYLGGDRADFPSSLVVNANNELIVLGSTASTNYPTTRGAVQRGFKGGTSVQPFGDPGYPYEVTNGTDIVVSRLAANGGSLLASTYLGGSANDGIAAYVATSATRQLPQNYGDALRGDVLTDAQGNVYLASVSASADFPTTAGSFGPSYRGGTSDAVLCKLNPDFTSLGWSGLLGGSAADAAYSLQLDGSGNVYAAGGTLSASLPGTTGGYQPTSKGGVDGFVARIAADGSAVQRATFLGTSAYDQAFFVQLGADGGVYLLGQTLGTWPVTAGTYRNAGSRQFISKLSADLATLQVSTVFGSGRSTIDISPTAFLVDQCDRVYACGWGGQTNQVAYTYAGYQSQNGYTDGMPTTPNAVRTTPDTPGQGSDFYLVQFSAGLSSLAYGTYYGNATPYSTGDHVDGGTSRFDPRGVVYAAVCSCFSTTGFPVPPGAYTYSTVNGSKSTNGQALCNNAAFKINFEPTVATVGSDRTVCANSGAVTLSGTPAGGTWSGPGVSGSVAAGYVFTPAVALVGVQTLTYTLTGVTTACTVTARQVITVAPVQTAALAPLPQDTYCLQAGVAPPTVALQGSPAGGVFSGPGVVGNTFSPAAAGAGIFTITYTVGANTPCPSSATRQVAVLGATAGADFALCSNSGPVALPSGRPAGGTWSGPGVAGSARTGYTFTPNPALGSVRQTLTYSVPTANGTCEATAQVLVTVSAPPQAVVQPLGAVCATNAPVALTGGSPAGGTWSGPGVSGSVAAGYVFTPAAGLVGTHTLTYTVLANSVCANLASQATTTIQVMPAFVAVAPPDTVLCPGATRPFSLRGLPAGGTWSGPGVSAGGVFIPPTAAGTYVLTYLVGAATTCPSQTTRRITLLAAPTLAPSLVPGTCTPTSVAPLLLHYRQDPATLPTDAVVTWYFGDDSTAVTGFDVTHTYRAAGTFRPRVSVRYNQNRCSQQLGLPPIVVQGMLIPNVFTPNGDGQNDRFAPRLGGCAPRLQVFSRWGQQVYEDAAYQNTWDGAGLAPGIYYYLITPADNSPAIKGWVEMMR</sequence>
<name>A0A7Y0AFW7_9BACT</name>
<dbReference type="InterPro" id="IPR035986">
    <property type="entry name" value="PKD_dom_sf"/>
</dbReference>
<keyword evidence="1" id="KW-0732">Signal</keyword>